<dbReference type="InterPro" id="IPR000715">
    <property type="entry name" value="Glycosyl_transferase_4"/>
</dbReference>
<gene>
    <name evidence="8" type="ORF">N5P18_01645</name>
</gene>
<protein>
    <submittedName>
        <fullName evidence="8">Undecaprenyl/decaprenyl-phosphate alpha-N-acetylglucosaminyl 1-phosphate transferase</fullName>
    </submittedName>
</protein>
<dbReference type="PANTHER" id="PTHR22926">
    <property type="entry name" value="PHOSPHO-N-ACETYLMURAMOYL-PENTAPEPTIDE-TRANSFERASE"/>
    <property type="match status" value="1"/>
</dbReference>
<feature type="transmembrane region" description="Helical" evidence="7">
    <location>
        <begin position="47"/>
        <end position="67"/>
    </location>
</feature>
<comment type="subcellular location">
    <subcellularLocation>
        <location evidence="1">Cell membrane</location>
        <topology evidence="1">Multi-pass membrane protein</topology>
    </subcellularLocation>
</comment>
<evidence type="ECO:0000313" key="9">
    <source>
        <dbReference type="Proteomes" id="UP001381003"/>
    </source>
</evidence>
<dbReference type="InterPro" id="IPR018480">
    <property type="entry name" value="PNAcMuramoyl-5peptid_Trfase_CS"/>
</dbReference>
<dbReference type="PANTHER" id="PTHR22926:SF3">
    <property type="entry name" value="UNDECAPRENYL-PHOSPHATE ALPHA-N-ACETYLGLUCOSAMINYL 1-PHOSPHATE TRANSFERASE"/>
    <property type="match status" value="1"/>
</dbReference>
<feature type="transmembrane region" description="Helical" evidence="7">
    <location>
        <begin position="79"/>
        <end position="95"/>
    </location>
</feature>
<feature type="transmembrane region" description="Helical" evidence="7">
    <location>
        <begin position="107"/>
        <end position="125"/>
    </location>
</feature>
<keyword evidence="2" id="KW-1003">Cell membrane</keyword>
<keyword evidence="6 7" id="KW-0472">Membrane</keyword>
<dbReference type="RefSeq" id="WP_338538478.1">
    <property type="nucleotide sequence ID" value="NZ_CP104874.1"/>
</dbReference>
<organism evidence="8 9">
    <name type="scientific">Janibacter terrae</name>
    <dbReference type="NCBI Taxonomy" id="103817"/>
    <lineage>
        <taxon>Bacteria</taxon>
        <taxon>Bacillati</taxon>
        <taxon>Actinomycetota</taxon>
        <taxon>Actinomycetes</taxon>
        <taxon>Micrococcales</taxon>
        <taxon>Intrasporangiaceae</taxon>
        <taxon>Janibacter</taxon>
    </lineage>
</organism>
<feature type="transmembrane region" description="Helical" evidence="7">
    <location>
        <begin position="164"/>
        <end position="187"/>
    </location>
</feature>
<evidence type="ECO:0000256" key="1">
    <source>
        <dbReference type="ARBA" id="ARBA00004651"/>
    </source>
</evidence>
<keyword evidence="9" id="KW-1185">Reference proteome</keyword>
<evidence type="ECO:0000256" key="4">
    <source>
        <dbReference type="ARBA" id="ARBA00022692"/>
    </source>
</evidence>
<proteinExistence type="predicted"/>
<sequence>MREYVYVFLVALVTTYLLVPLMRTLAARVGAFTEVRERDVHVVPIPRLGGVAMFLGYAAATLVAWRMPFLRQVFESGELLGILLGAGVVCLVGAIDDVRELDALTKLGGQLVAAAIIAFSGVQFFSLPLGVVTVLPAPLLVLMTIFIVILCINAVNFIDGLDGLAAGLVAIAAVAFFIYSYLISASYAPPNVFSSATFVSAALAGACLGFLPHNVFPARLFMGDSGALTLGLLLAAATILNVGQIDPAQVSRNRLAATILPLLIPISIMLLPLLDVVWAVARRTARGQRPWHADSQHLHHRMLQIGHGHRRAVLLLWLWALVVAMGSVSFVFVPPLLAAAGGVVMLAVAAGLTAWLPKFSAPGHRPKEFDSRGRRLDA</sequence>
<feature type="transmembrane region" description="Helical" evidence="7">
    <location>
        <begin position="338"/>
        <end position="357"/>
    </location>
</feature>
<dbReference type="PROSITE" id="PS01348">
    <property type="entry name" value="MRAY_2"/>
    <property type="match status" value="1"/>
</dbReference>
<name>A0ABZ2FFP1_9MICO</name>
<accession>A0ABZ2FFP1</accession>
<feature type="transmembrane region" description="Helical" evidence="7">
    <location>
        <begin position="131"/>
        <end position="152"/>
    </location>
</feature>
<dbReference type="Pfam" id="PF00953">
    <property type="entry name" value="Glycos_transf_4"/>
    <property type="match status" value="1"/>
</dbReference>
<evidence type="ECO:0000256" key="2">
    <source>
        <dbReference type="ARBA" id="ARBA00022475"/>
    </source>
</evidence>
<dbReference type="GO" id="GO:0016740">
    <property type="term" value="F:transferase activity"/>
    <property type="evidence" value="ECO:0007669"/>
    <property type="project" value="UniProtKB-KW"/>
</dbReference>
<evidence type="ECO:0000313" key="8">
    <source>
        <dbReference type="EMBL" id="WWF05604.1"/>
    </source>
</evidence>
<evidence type="ECO:0000256" key="5">
    <source>
        <dbReference type="ARBA" id="ARBA00022989"/>
    </source>
</evidence>
<dbReference type="EMBL" id="CP104874">
    <property type="protein sequence ID" value="WWF05604.1"/>
    <property type="molecule type" value="Genomic_DNA"/>
</dbReference>
<feature type="transmembrane region" description="Helical" evidence="7">
    <location>
        <begin position="193"/>
        <end position="213"/>
    </location>
</feature>
<evidence type="ECO:0000256" key="7">
    <source>
        <dbReference type="SAM" id="Phobius"/>
    </source>
</evidence>
<evidence type="ECO:0000256" key="6">
    <source>
        <dbReference type="ARBA" id="ARBA00023136"/>
    </source>
</evidence>
<keyword evidence="4 7" id="KW-0812">Transmembrane</keyword>
<evidence type="ECO:0000256" key="3">
    <source>
        <dbReference type="ARBA" id="ARBA00022679"/>
    </source>
</evidence>
<keyword evidence="3 8" id="KW-0808">Transferase</keyword>
<feature type="transmembrane region" description="Helical" evidence="7">
    <location>
        <begin position="312"/>
        <end position="332"/>
    </location>
</feature>
<feature type="transmembrane region" description="Helical" evidence="7">
    <location>
        <begin position="6"/>
        <end position="26"/>
    </location>
</feature>
<reference evidence="8 9" key="1">
    <citation type="submission" date="2022-09" db="EMBL/GenBank/DDBJ databases">
        <title>Complete genome sequence of Janibacter terrae strain COS04-44, PCL-degrading bacteria isolated from oil spilled coast.</title>
        <authorList>
            <person name="Park H."/>
            <person name="Kim J.Y."/>
            <person name="An S.H."/>
            <person name="Lee C.M."/>
            <person name="Weon H.-Y."/>
        </authorList>
    </citation>
    <scope>NUCLEOTIDE SEQUENCE [LARGE SCALE GENOMIC DNA]</scope>
    <source>
        <strain evidence="8 9">COS04-44</strain>
    </source>
</reference>
<keyword evidence="5 7" id="KW-1133">Transmembrane helix</keyword>
<dbReference type="Proteomes" id="UP001381003">
    <property type="component" value="Chromosome"/>
</dbReference>
<feature type="transmembrane region" description="Helical" evidence="7">
    <location>
        <begin position="255"/>
        <end position="281"/>
    </location>
</feature>
<dbReference type="CDD" id="cd06853">
    <property type="entry name" value="GT_WecA_like"/>
    <property type="match status" value="1"/>
</dbReference>